<reference evidence="2" key="1">
    <citation type="journal article" date="2011" name="Nature">
        <title>Genome sequence and analysis of the tuber crop potato.</title>
        <authorList>
            <consortium name="The Potato Genome Sequencing Consortium"/>
        </authorList>
    </citation>
    <scope>NUCLEOTIDE SEQUENCE [LARGE SCALE GENOMIC DNA]</scope>
    <source>
        <strain evidence="2">cv. DM1-3 516 R44</strain>
    </source>
</reference>
<evidence type="ECO:0000313" key="2">
    <source>
        <dbReference type="Proteomes" id="UP000011115"/>
    </source>
</evidence>
<proteinExistence type="predicted"/>
<sequence>MDSGSEKLTSSLKNGGKRVGVSWGSFFSSKSRKMHNKVLYGFINDFKSRRACHNDPHPAATAPPRRLVRTSELFKEFQNPHFTTHHHPMTLRKYPFTLRSVSGVLLTQIQFRKVVRDP</sequence>
<dbReference type="PaxDb" id="4113-PGSC0003DMT400096192"/>
<dbReference type="Proteomes" id="UP000011115">
    <property type="component" value="Unassembled WGS sequence"/>
</dbReference>
<dbReference type="AlphaFoldDB" id="M1DXX3"/>
<keyword evidence="2" id="KW-1185">Reference proteome</keyword>
<name>M1DXX3_SOLTU</name>
<protein>
    <submittedName>
        <fullName evidence="1">Uncharacterized protein</fullName>
    </submittedName>
</protein>
<dbReference type="EnsemblPlants" id="PGSC0003DMT400096192">
    <property type="protein sequence ID" value="PGSC0003DMT400096192"/>
    <property type="gene ID" value="PGSC0003DMG400045763"/>
</dbReference>
<evidence type="ECO:0000313" key="1">
    <source>
        <dbReference type="EnsemblPlants" id="PGSC0003DMT400096192"/>
    </source>
</evidence>
<dbReference type="InParanoid" id="M1DXX3"/>
<accession>M1DXX3</accession>
<dbReference type="HOGENOM" id="CLU_2077232_0_0_1"/>
<reference evidence="1" key="2">
    <citation type="submission" date="2015-06" db="UniProtKB">
        <authorList>
            <consortium name="EnsemblPlants"/>
        </authorList>
    </citation>
    <scope>IDENTIFICATION</scope>
    <source>
        <strain evidence="1">DM1-3 516 R44</strain>
    </source>
</reference>
<organism evidence="1 2">
    <name type="scientific">Solanum tuberosum</name>
    <name type="common">Potato</name>
    <dbReference type="NCBI Taxonomy" id="4113"/>
    <lineage>
        <taxon>Eukaryota</taxon>
        <taxon>Viridiplantae</taxon>
        <taxon>Streptophyta</taxon>
        <taxon>Embryophyta</taxon>
        <taxon>Tracheophyta</taxon>
        <taxon>Spermatophyta</taxon>
        <taxon>Magnoliopsida</taxon>
        <taxon>eudicotyledons</taxon>
        <taxon>Gunneridae</taxon>
        <taxon>Pentapetalae</taxon>
        <taxon>asterids</taxon>
        <taxon>lamiids</taxon>
        <taxon>Solanales</taxon>
        <taxon>Solanaceae</taxon>
        <taxon>Solanoideae</taxon>
        <taxon>Solaneae</taxon>
        <taxon>Solanum</taxon>
    </lineage>
</organism>
<dbReference type="Gramene" id="PGSC0003DMT400096192">
    <property type="protein sequence ID" value="PGSC0003DMT400096192"/>
    <property type="gene ID" value="PGSC0003DMG400045763"/>
</dbReference>